<dbReference type="GO" id="GO:0005739">
    <property type="term" value="C:mitochondrion"/>
    <property type="evidence" value="ECO:0007669"/>
    <property type="project" value="TreeGrafter"/>
</dbReference>
<dbReference type="Gene3D" id="3.40.50.720">
    <property type="entry name" value="NAD(P)-binding Rossmann-like Domain"/>
    <property type="match status" value="1"/>
</dbReference>
<evidence type="ECO:0000256" key="3">
    <source>
        <dbReference type="ARBA" id="ARBA00042000"/>
    </source>
</evidence>
<reference evidence="7 8" key="1">
    <citation type="journal article" date="2018" name="Gigascience">
        <title>Genomes of trombidid mites reveal novel predicted allergens and laterally-transferred genes associated with secondary metabolism.</title>
        <authorList>
            <person name="Dong X."/>
            <person name="Chaisiri K."/>
            <person name="Xia D."/>
            <person name="Armstrong S.D."/>
            <person name="Fang Y."/>
            <person name="Donnelly M.J."/>
            <person name="Kadowaki T."/>
            <person name="McGarry J.W."/>
            <person name="Darby A.C."/>
            <person name="Makepeace B.L."/>
        </authorList>
    </citation>
    <scope>NUCLEOTIDE SEQUENCE [LARGE SCALE GENOMIC DNA]</scope>
    <source>
        <strain evidence="7">UoL-UT</strain>
    </source>
</reference>
<organism evidence="7 8">
    <name type="scientific">Leptotrombidium deliense</name>
    <dbReference type="NCBI Taxonomy" id="299467"/>
    <lineage>
        <taxon>Eukaryota</taxon>
        <taxon>Metazoa</taxon>
        <taxon>Ecdysozoa</taxon>
        <taxon>Arthropoda</taxon>
        <taxon>Chelicerata</taxon>
        <taxon>Arachnida</taxon>
        <taxon>Acari</taxon>
        <taxon>Acariformes</taxon>
        <taxon>Trombidiformes</taxon>
        <taxon>Prostigmata</taxon>
        <taxon>Anystina</taxon>
        <taxon>Parasitengona</taxon>
        <taxon>Trombiculoidea</taxon>
        <taxon>Trombiculidae</taxon>
        <taxon>Leptotrombidium</taxon>
    </lineage>
</organism>
<dbReference type="PANTHER" id="PTHR12126">
    <property type="entry name" value="NADH-UBIQUINONE OXIDOREDUCTASE 39 KDA SUBUNIT-RELATED"/>
    <property type="match status" value="1"/>
</dbReference>
<accession>A0A443SUC9</accession>
<dbReference type="CDD" id="cd05271">
    <property type="entry name" value="NDUFA9_like_SDR_a"/>
    <property type="match status" value="1"/>
</dbReference>
<dbReference type="AlphaFoldDB" id="A0A443SUC9"/>
<proteinExistence type="inferred from homology"/>
<dbReference type="EMBL" id="NCKV01000264">
    <property type="protein sequence ID" value="RWS31131.1"/>
    <property type="molecule type" value="Genomic_DNA"/>
</dbReference>
<dbReference type="InterPro" id="IPR001509">
    <property type="entry name" value="Epimerase_deHydtase"/>
</dbReference>
<dbReference type="InterPro" id="IPR036291">
    <property type="entry name" value="NAD(P)-bd_dom_sf"/>
</dbReference>
<dbReference type="STRING" id="299467.A0A443SUC9"/>
<dbReference type="OrthoDB" id="275457at2759"/>
<dbReference type="PANTHER" id="PTHR12126:SF11">
    <property type="entry name" value="NADH DEHYDROGENASE [UBIQUINONE] 1 ALPHA SUBCOMPLEX SUBUNIT 9, MITOCHONDRIAL"/>
    <property type="match status" value="1"/>
</dbReference>
<feature type="domain" description="NAD-dependent epimerase/dehydratase" evidence="6">
    <location>
        <begin position="71"/>
        <end position="289"/>
    </location>
</feature>
<dbReference type="Pfam" id="PF01370">
    <property type="entry name" value="Epimerase"/>
    <property type="match status" value="1"/>
</dbReference>
<comment type="similarity">
    <text evidence="1">Belongs to the complex I NDUFA9 subunit family.</text>
</comment>
<evidence type="ECO:0000256" key="1">
    <source>
        <dbReference type="ARBA" id="ARBA00038501"/>
    </source>
</evidence>
<gene>
    <name evidence="7" type="ORF">B4U80_09102</name>
</gene>
<evidence type="ECO:0000256" key="4">
    <source>
        <dbReference type="ARBA" id="ARBA00043145"/>
    </source>
</evidence>
<keyword evidence="8" id="KW-1185">Reference proteome</keyword>
<sequence>MLTRSCIGNATFDVCVKVNAVSVRSINTNSSDVEKSERSLQPEVSKFPSPGAAALRKGTGGRSSFNGTVCTVFGATGFLGRILCNKLGKIGTQLIIPFRKDPYDVRALKVMGDLGQVLFFPFYLRNEESIYKTMKYSNVVINLIGKDIETPSFTYDEVHVEGARMLARVARQAGVQRFIHVSALNSSPNPKQHTWFAKGGSQFLKTKYYGEVAVREEFPEATILRPADMFGLEDRFLNYYHRFSRNKIPNNAIWLWNRGLGTYKQPVYVGDVAQGIVNAIYDPEAPGKTYDCVGPKRYELLEIVRYIKNITQREEEFGFTIGDLRHHPLFYLRVKFFSYIWHHNMSQLCTDKVERESVSDELIPGNLTLEDLGVNLSPMENYAMLELRPKRRHAFYCETIDELPIPAHPRTVEPLIAAKYASREFKQATV</sequence>
<dbReference type="GO" id="GO:0044877">
    <property type="term" value="F:protein-containing complex binding"/>
    <property type="evidence" value="ECO:0007669"/>
    <property type="project" value="TreeGrafter"/>
</dbReference>
<dbReference type="VEuPathDB" id="VectorBase:LDEU000909"/>
<evidence type="ECO:0000256" key="5">
    <source>
        <dbReference type="ARBA" id="ARBA00046455"/>
    </source>
</evidence>
<name>A0A443SUC9_9ACAR</name>
<evidence type="ECO:0000259" key="6">
    <source>
        <dbReference type="Pfam" id="PF01370"/>
    </source>
</evidence>
<dbReference type="InterPro" id="IPR051207">
    <property type="entry name" value="ComplexI_NDUFA9_subunit"/>
</dbReference>
<evidence type="ECO:0000313" key="7">
    <source>
        <dbReference type="EMBL" id="RWS31131.1"/>
    </source>
</evidence>
<dbReference type="Proteomes" id="UP000288716">
    <property type="component" value="Unassembled WGS sequence"/>
</dbReference>
<evidence type="ECO:0000313" key="8">
    <source>
        <dbReference type="Proteomes" id="UP000288716"/>
    </source>
</evidence>
<comment type="subunit">
    <text evidence="5">Complex I is composed of 45 different subunits. This a component of the hydrophobic protein fraction. Interacts with BLOC1S1. Interacts with SLC2A4. Interacts with CLOCK. Interacts with RAB5IF.</text>
</comment>
<comment type="caution">
    <text evidence="7">The sequence shown here is derived from an EMBL/GenBank/DDBJ whole genome shotgun (WGS) entry which is preliminary data.</text>
</comment>
<evidence type="ECO:0000256" key="2">
    <source>
        <dbReference type="ARBA" id="ARBA00040720"/>
    </source>
</evidence>
<protein>
    <recommendedName>
        <fullName evidence="2">NADH dehydrogenase [ubiquinone] 1 alpha subcomplex subunit 9, mitochondrial</fullName>
    </recommendedName>
    <alternativeName>
        <fullName evidence="4">Complex I-39kD</fullName>
    </alternativeName>
    <alternativeName>
        <fullName evidence="3">NADH-ubiquinone oxidoreductase 39 kDa subunit</fullName>
    </alternativeName>
</protein>
<dbReference type="SUPFAM" id="SSF51735">
    <property type="entry name" value="NAD(P)-binding Rossmann-fold domains"/>
    <property type="match status" value="1"/>
</dbReference>